<protein>
    <recommendedName>
        <fullName evidence="1">ApeI dehydratase-like domain-containing protein</fullName>
    </recommendedName>
</protein>
<organism evidence="2 3">
    <name type="scientific">Rhodovibrio sodomensis</name>
    <dbReference type="NCBI Taxonomy" id="1088"/>
    <lineage>
        <taxon>Bacteria</taxon>
        <taxon>Pseudomonadati</taxon>
        <taxon>Pseudomonadota</taxon>
        <taxon>Alphaproteobacteria</taxon>
        <taxon>Rhodospirillales</taxon>
        <taxon>Rhodovibrionaceae</taxon>
        <taxon>Rhodovibrio</taxon>
    </lineage>
</organism>
<dbReference type="SUPFAM" id="SSF54637">
    <property type="entry name" value="Thioesterase/thiol ester dehydrase-isomerase"/>
    <property type="match status" value="1"/>
</dbReference>
<evidence type="ECO:0000313" key="3">
    <source>
        <dbReference type="Proteomes" id="UP001296873"/>
    </source>
</evidence>
<dbReference type="RefSeq" id="WP_200342057.1">
    <property type="nucleotide sequence ID" value="NZ_NRRL01000058.1"/>
</dbReference>
<sequence length="109" mass="11494">MSDARLTTELRIESGDPCLTGHFPDRAVVPAAAILDRLAGWLGAASGAEVTGVARARIKRALLPGATWQVTAQPPADGRIKVTCTEHGRTAMTATFVVHLRERHGGAGR</sequence>
<proteinExistence type="predicted"/>
<gene>
    <name evidence="2" type="ORF">CKO28_16885</name>
</gene>
<name>A0ABS1DGW2_9PROT</name>
<dbReference type="Proteomes" id="UP001296873">
    <property type="component" value="Unassembled WGS sequence"/>
</dbReference>
<evidence type="ECO:0000259" key="1">
    <source>
        <dbReference type="Pfam" id="PF22818"/>
    </source>
</evidence>
<reference evidence="2 3" key="1">
    <citation type="journal article" date="2020" name="Microorganisms">
        <title>Osmotic Adaptation and Compatible Solute Biosynthesis of Phototrophic Bacteria as Revealed from Genome Analyses.</title>
        <authorList>
            <person name="Imhoff J.F."/>
            <person name="Rahn T."/>
            <person name="Kunzel S."/>
            <person name="Keller A."/>
            <person name="Neulinger S.C."/>
        </authorList>
    </citation>
    <scope>NUCLEOTIDE SEQUENCE [LARGE SCALE GENOMIC DNA]</scope>
    <source>
        <strain evidence="2 3">DSM 9895</strain>
    </source>
</reference>
<dbReference type="InterPro" id="IPR054545">
    <property type="entry name" value="ApeI-like"/>
</dbReference>
<feature type="domain" description="ApeI dehydratase-like" evidence="1">
    <location>
        <begin position="3"/>
        <end position="87"/>
    </location>
</feature>
<keyword evidence="3" id="KW-1185">Reference proteome</keyword>
<comment type="caution">
    <text evidence="2">The sequence shown here is derived from an EMBL/GenBank/DDBJ whole genome shotgun (WGS) entry which is preliminary data.</text>
</comment>
<dbReference type="EMBL" id="NRRL01000058">
    <property type="protein sequence ID" value="MBK1669717.1"/>
    <property type="molecule type" value="Genomic_DNA"/>
</dbReference>
<dbReference type="Gene3D" id="3.10.129.10">
    <property type="entry name" value="Hotdog Thioesterase"/>
    <property type="match status" value="1"/>
</dbReference>
<accession>A0ABS1DGW2</accession>
<evidence type="ECO:0000313" key="2">
    <source>
        <dbReference type="EMBL" id="MBK1669717.1"/>
    </source>
</evidence>
<dbReference type="InterPro" id="IPR029069">
    <property type="entry name" value="HotDog_dom_sf"/>
</dbReference>
<dbReference type="Pfam" id="PF22818">
    <property type="entry name" value="ApeI-like"/>
    <property type="match status" value="1"/>
</dbReference>